<protein>
    <recommendedName>
        <fullName evidence="4">G domain-containing protein</fullName>
    </recommendedName>
</protein>
<dbReference type="Proteomes" id="UP000583929">
    <property type="component" value="Unassembled WGS sequence"/>
</dbReference>
<dbReference type="PANTHER" id="PTHR14241">
    <property type="entry name" value="INTERFERON-INDUCED PROTEIN 44"/>
    <property type="match status" value="1"/>
</dbReference>
<dbReference type="AlphaFoldDB" id="A0A7J6FHX3"/>
<dbReference type="SUPFAM" id="SSF52540">
    <property type="entry name" value="P-loop containing nucleoside triphosphate hydrolases"/>
    <property type="match status" value="1"/>
</dbReference>
<keyword evidence="1" id="KW-0472">Membrane</keyword>
<keyword evidence="1" id="KW-0812">Transmembrane</keyword>
<evidence type="ECO:0000313" key="3">
    <source>
        <dbReference type="Proteomes" id="UP000583929"/>
    </source>
</evidence>
<organism evidence="2 3">
    <name type="scientific">Cannabis sativa</name>
    <name type="common">Hemp</name>
    <name type="synonym">Marijuana</name>
    <dbReference type="NCBI Taxonomy" id="3483"/>
    <lineage>
        <taxon>Eukaryota</taxon>
        <taxon>Viridiplantae</taxon>
        <taxon>Streptophyta</taxon>
        <taxon>Embryophyta</taxon>
        <taxon>Tracheophyta</taxon>
        <taxon>Spermatophyta</taxon>
        <taxon>Magnoliopsida</taxon>
        <taxon>eudicotyledons</taxon>
        <taxon>Gunneridae</taxon>
        <taxon>Pentapetalae</taxon>
        <taxon>rosids</taxon>
        <taxon>fabids</taxon>
        <taxon>Rosales</taxon>
        <taxon>Cannabaceae</taxon>
        <taxon>Cannabis</taxon>
    </lineage>
</organism>
<dbReference type="EMBL" id="JAATIQ010000206">
    <property type="protein sequence ID" value="KAF4370311.1"/>
    <property type="molecule type" value="Genomic_DNA"/>
</dbReference>
<reference evidence="2 3" key="1">
    <citation type="journal article" date="2020" name="bioRxiv">
        <title>Sequence and annotation of 42 cannabis genomes reveals extensive copy number variation in cannabinoid synthesis and pathogen resistance genes.</title>
        <authorList>
            <person name="Mckernan K.J."/>
            <person name="Helbert Y."/>
            <person name="Kane L.T."/>
            <person name="Ebling H."/>
            <person name="Zhang L."/>
            <person name="Liu B."/>
            <person name="Eaton Z."/>
            <person name="Mclaughlin S."/>
            <person name="Kingan S."/>
            <person name="Baybayan P."/>
            <person name="Concepcion G."/>
            <person name="Jordan M."/>
            <person name="Riva A."/>
            <person name="Barbazuk W."/>
            <person name="Harkins T."/>
        </authorList>
    </citation>
    <scope>NUCLEOTIDE SEQUENCE [LARGE SCALE GENOMIC DNA]</scope>
    <source>
        <strain evidence="3">cv. Jamaican Lion 4</strain>
        <tissue evidence="2">Leaf</tissue>
    </source>
</reference>
<keyword evidence="1" id="KW-1133">Transmembrane helix</keyword>
<evidence type="ECO:0000313" key="2">
    <source>
        <dbReference type="EMBL" id="KAF4370311.1"/>
    </source>
</evidence>
<comment type="caution">
    <text evidence="2">The sequence shown here is derived from an EMBL/GenBank/DDBJ whole genome shotgun (WGS) entry which is preliminary data.</text>
</comment>
<proteinExistence type="predicted"/>
<sequence>MKVGTSESDEEHEEGDNVFYEFDDKFCYDEDLSFLDFHANRMMRENIGNEISKSYEELGNRTKGLKKSKKKILSYMPGSWIEKVDSMKLSDYDVPQTTSLILVGPKRSGKSSLINRISRVFEVDKFAPERAQVSYNDSVEEPNVGDGTLFLHKYLIPRGSSSFCLYDTRSLSNDSHENFKMLEHWMTKGVCHGELVIRDSDSLSLRTRMKFKAYKKGCMSNERNKVNFVVFVVNGYSVLKSIHAKDEDKQYVEQIASAFNCPFVSFRDDKPLVVVTHGELLETFDRVYVRLYLGKLLSISPTTQIFDIPGTSDPETDVVILDMLRAALERADKNLPPKPFMNKLFLLLHKMPLQCHMVLPLFQSSNFWLLMVLGIAILLAMVLRGYIYQQVSPKQDVQWHKIRHLWLG</sequence>
<evidence type="ECO:0000256" key="1">
    <source>
        <dbReference type="SAM" id="Phobius"/>
    </source>
</evidence>
<dbReference type="PANTHER" id="PTHR14241:SF32">
    <property type="entry name" value="VWFA DOMAIN-CONTAINING PROTEIN-RELATED"/>
    <property type="match status" value="1"/>
</dbReference>
<gene>
    <name evidence="2" type="ORF">G4B88_012995</name>
</gene>
<accession>A0A7J6FHX3</accession>
<evidence type="ECO:0008006" key="4">
    <source>
        <dbReference type="Google" id="ProtNLM"/>
    </source>
</evidence>
<keyword evidence="3" id="KW-1185">Reference proteome</keyword>
<name>A0A7J6FHX3_CANSA</name>
<feature type="transmembrane region" description="Helical" evidence="1">
    <location>
        <begin position="367"/>
        <end position="387"/>
    </location>
</feature>
<dbReference type="Gene3D" id="3.40.50.300">
    <property type="entry name" value="P-loop containing nucleotide triphosphate hydrolases"/>
    <property type="match status" value="1"/>
</dbReference>
<dbReference type="InterPro" id="IPR027417">
    <property type="entry name" value="P-loop_NTPase"/>
</dbReference>